<evidence type="ECO:0000313" key="8">
    <source>
        <dbReference type="Proteomes" id="UP001549031"/>
    </source>
</evidence>
<keyword evidence="2" id="KW-1003">Cell membrane</keyword>
<dbReference type="InterPro" id="IPR036259">
    <property type="entry name" value="MFS_trans_sf"/>
</dbReference>
<gene>
    <name evidence="7" type="ORF">ABID21_002101</name>
</gene>
<dbReference type="EMBL" id="JBEPLJ010000007">
    <property type="protein sequence ID" value="MET3585986.1"/>
    <property type="molecule type" value="Genomic_DNA"/>
</dbReference>
<keyword evidence="8" id="KW-1185">Reference proteome</keyword>
<keyword evidence="5 6" id="KW-0472">Membrane</keyword>
<dbReference type="Pfam" id="PF07690">
    <property type="entry name" value="MFS_1"/>
    <property type="match status" value="1"/>
</dbReference>
<comment type="caution">
    <text evidence="7">The sequence shown here is derived from an EMBL/GenBank/DDBJ whole genome shotgun (WGS) entry which is preliminary data.</text>
</comment>
<dbReference type="SUPFAM" id="SSF103473">
    <property type="entry name" value="MFS general substrate transporter"/>
    <property type="match status" value="1"/>
</dbReference>
<reference evidence="7 8" key="1">
    <citation type="submission" date="2024-06" db="EMBL/GenBank/DDBJ databases">
        <title>Genomic Encyclopedia of Type Strains, Phase IV (KMG-IV): sequencing the most valuable type-strain genomes for metagenomic binning, comparative biology and taxonomic classification.</title>
        <authorList>
            <person name="Goeker M."/>
        </authorList>
    </citation>
    <scope>NUCLEOTIDE SEQUENCE [LARGE SCALE GENOMIC DNA]</scope>
    <source>
        <strain evidence="7 8">DSM 105042</strain>
    </source>
</reference>
<organism evidence="7 8">
    <name type="scientific">Pseudorhizobium tarimense</name>
    <dbReference type="NCBI Taxonomy" id="1079109"/>
    <lineage>
        <taxon>Bacteria</taxon>
        <taxon>Pseudomonadati</taxon>
        <taxon>Pseudomonadota</taxon>
        <taxon>Alphaproteobacteria</taxon>
        <taxon>Hyphomicrobiales</taxon>
        <taxon>Rhizobiaceae</taxon>
        <taxon>Rhizobium/Agrobacterium group</taxon>
        <taxon>Pseudorhizobium</taxon>
    </lineage>
</organism>
<feature type="transmembrane region" description="Helical" evidence="6">
    <location>
        <begin position="279"/>
        <end position="297"/>
    </location>
</feature>
<proteinExistence type="predicted"/>
<evidence type="ECO:0000256" key="3">
    <source>
        <dbReference type="ARBA" id="ARBA00022692"/>
    </source>
</evidence>
<evidence type="ECO:0000256" key="6">
    <source>
        <dbReference type="SAM" id="Phobius"/>
    </source>
</evidence>
<feature type="transmembrane region" description="Helical" evidence="6">
    <location>
        <begin position="215"/>
        <end position="236"/>
    </location>
</feature>
<protein>
    <submittedName>
        <fullName evidence="7">MFS family permease</fullName>
    </submittedName>
</protein>
<accession>A0ABV2H603</accession>
<keyword evidence="3 6" id="KW-0812">Transmembrane</keyword>
<name>A0ABV2H603_9HYPH</name>
<feature type="transmembrane region" description="Helical" evidence="6">
    <location>
        <begin position="59"/>
        <end position="84"/>
    </location>
</feature>
<evidence type="ECO:0000256" key="4">
    <source>
        <dbReference type="ARBA" id="ARBA00022989"/>
    </source>
</evidence>
<keyword evidence="4 6" id="KW-1133">Transmembrane helix</keyword>
<feature type="transmembrane region" description="Helical" evidence="6">
    <location>
        <begin position="375"/>
        <end position="392"/>
    </location>
</feature>
<feature type="transmembrane region" description="Helical" evidence="6">
    <location>
        <begin position="343"/>
        <end position="363"/>
    </location>
</feature>
<dbReference type="PANTHER" id="PTHR23513:SF6">
    <property type="entry name" value="MAJOR FACILITATOR SUPERFAMILY ASSOCIATED DOMAIN-CONTAINING PROTEIN"/>
    <property type="match status" value="1"/>
</dbReference>
<sequence>MTNLGDGVATIAWAWTASLLTREPLLIASIAIALRLPWALFAVPAGIIADRVDRRSLILWMDVLRGSAFGAAAMLLCLAAPFAAPPDAGVSSPIVFGFLALSALTVGTAEVFRDNAAQTMLPALVPHDRLESANGKLWSAELVGNALLGPPLGAALIAVALSMPFAFNAGLYGLAAATVAAITGSYRAAMRDTRDWRRELSEGFSFLQEAQLLRLLAWLTGAWNLFFQMVMIALILHVQDSLGLSPTSYGLVLATGAIGGIVGGLVADRIVRKLGPSATAQWMLLASAPAFAGIALAPGPLSLAAVLAFFEFTGLVWNAVSVSTRQRTIPNDLLGRVNSIYRLVAWGMMPVGLLLSGLIVRLADGPMPHQTALKAPFWVAAIGVLLVAIYGWRPLGRLLPRSAG</sequence>
<dbReference type="PANTHER" id="PTHR23513">
    <property type="entry name" value="INTEGRAL MEMBRANE EFFLUX PROTEIN-RELATED"/>
    <property type="match status" value="1"/>
</dbReference>
<dbReference type="CDD" id="cd06173">
    <property type="entry name" value="MFS_MefA_like"/>
    <property type="match status" value="1"/>
</dbReference>
<feature type="transmembrane region" description="Helical" evidence="6">
    <location>
        <begin position="25"/>
        <end position="47"/>
    </location>
</feature>
<evidence type="ECO:0000256" key="2">
    <source>
        <dbReference type="ARBA" id="ARBA00022475"/>
    </source>
</evidence>
<feature type="transmembrane region" description="Helical" evidence="6">
    <location>
        <begin position="169"/>
        <end position="189"/>
    </location>
</feature>
<comment type="subcellular location">
    <subcellularLocation>
        <location evidence="1">Cell membrane</location>
        <topology evidence="1">Multi-pass membrane protein</topology>
    </subcellularLocation>
</comment>
<evidence type="ECO:0000256" key="1">
    <source>
        <dbReference type="ARBA" id="ARBA00004651"/>
    </source>
</evidence>
<feature type="transmembrane region" description="Helical" evidence="6">
    <location>
        <begin position="142"/>
        <end position="163"/>
    </location>
</feature>
<dbReference type="Proteomes" id="UP001549031">
    <property type="component" value="Unassembled WGS sequence"/>
</dbReference>
<feature type="transmembrane region" description="Helical" evidence="6">
    <location>
        <begin position="248"/>
        <end position="267"/>
    </location>
</feature>
<feature type="transmembrane region" description="Helical" evidence="6">
    <location>
        <begin position="303"/>
        <end position="322"/>
    </location>
</feature>
<dbReference type="InterPro" id="IPR011701">
    <property type="entry name" value="MFS"/>
</dbReference>
<dbReference type="Gene3D" id="1.20.1250.20">
    <property type="entry name" value="MFS general substrate transporter like domains"/>
    <property type="match status" value="1"/>
</dbReference>
<feature type="transmembrane region" description="Helical" evidence="6">
    <location>
        <begin position="90"/>
        <end position="112"/>
    </location>
</feature>
<evidence type="ECO:0000256" key="5">
    <source>
        <dbReference type="ARBA" id="ARBA00023136"/>
    </source>
</evidence>
<evidence type="ECO:0000313" key="7">
    <source>
        <dbReference type="EMBL" id="MET3585986.1"/>
    </source>
</evidence>